<dbReference type="EMBL" id="UINC01218345">
    <property type="protein sequence ID" value="SVE45324.1"/>
    <property type="molecule type" value="Genomic_DNA"/>
</dbReference>
<dbReference type="Gene3D" id="2.50.20.10">
    <property type="entry name" value="Lipoprotein localisation LolA/LolB/LppX"/>
    <property type="match status" value="1"/>
</dbReference>
<evidence type="ECO:0000313" key="2">
    <source>
        <dbReference type="EMBL" id="SVE45324.1"/>
    </source>
</evidence>
<gene>
    <name evidence="2" type="ORF">METZ01_LOCUS498178</name>
</gene>
<protein>
    <recommendedName>
        <fullName evidence="1">Uncharacterized protein TP-0789 domain-containing protein</fullName>
    </recommendedName>
</protein>
<organism evidence="2">
    <name type="scientific">marine metagenome</name>
    <dbReference type="NCBI Taxonomy" id="408172"/>
    <lineage>
        <taxon>unclassified sequences</taxon>
        <taxon>metagenomes</taxon>
        <taxon>ecological metagenomes</taxon>
    </lineage>
</organism>
<dbReference type="CDD" id="cd16329">
    <property type="entry name" value="LolA_like"/>
    <property type="match status" value="1"/>
</dbReference>
<evidence type="ECO:0000259" key="1">
    <source>
        <dbReference type="Pfam" id="PF17131"/>
    </source>
</evidence>
<dbReference type="InterPro" id="IPR033399">
    <property type="entry name" value="TP_0789-like"/>
</dbReference>
<feature type="domain" description="Uncharacterized protein TP-0789" evidence="1">
    <location>
        <begin position="69"/>
        <end position="193"/>
    </location>
</feature>
<proteinExistence type="predicted"/>
<name>A0A383DLX9_9ZZZZ</name>
<dbReference type="Pfam" id="PF17131">
    <property type="entry name" value="LolA_like"/>
    <property type="match status" value="1"/>
</dbReference>
<reference evidence="2" key="1">
    <citation type="submission" date="2018-05" db="EMBL/GenBank/DDBJ databases">
        <authorList>
            <person name="Lanie J.A."/>
            <person name="Ng W.-L."/>
            <person name="Kazmierczak K.M."/>
            <person name="Andrzejewski T.M."/>
            <person name="Davidsen T.M."/>
            <person name="Wayne K.J."/>
            <person name="Tettelin H."/>
            <person name="Glass J.I."/>
            <person name="Rusch D."/>
            <person name="Podicherti R."/>
            <person name="Tsui H.-C.T."/>
            <person name="Winkler M.E."/>
        </authorList>
    </citation>
    <scope>NUCLEOTIDE SEQUENCE</scope>
</reference>
<feature type="non-terminal residue" evidence="2">
    <location>
        <position position="196"/>
    </location>
</feature>
<dbReference type="AlphaFoldDB" id="A0A383DLX9"/>
<accession>A0A383DLX9</accession>
<sequence>MKFFFKFSIVILAFVISFSPYSWSKSPESIIDEVEKLYQGNSSRVKMKMTIKTEDYERSLSLEGVTLGDDLANFRILSPKKDKGIATLMRFKEMWNFLPKIDRVIKVPPSMMMSSWMGSDFTNDDLVKQTNLSEEYDLSLSEKDDKYIITLIPRVSTVTVWGKIQYHVLKKPLLPTKQIFYDEKGVAIRQLNYIEA</sequence>